<feature type="chain" id="PRO_5043016815" evidence="1">
    <location>
        <begin position="24"/>
        <end position="239"/>
    </location>
</feature>
<keyword evidence="1" id="KW-0732">Signal</keyword>
<evidence type="ECO:0000313" key="3">
    <source>
        <dbReference type="EMBL" id="KAK3946514.1"/>
    </source>
</evidence>
<name>A0AAN6NK02_9PEZI</name>
<accession>A0AAN6NK02</accession>
<organism evidence="3 4">
    <name type="scientific">Pseudoneurospora amorphoporcata</name>
    <dbReference type="NCBI Taxonomy" id="241081"/>
    <lineage>
        <taxon>Eukaryota</taxon>
        <taxon>Fungi</taxon>
        <taxon>Dikarya</taxon>
        <taxon>Ascomycota</taxon>
        <taxon>Pezizomycotina</taxon>
        <taxon>Sordariomycetes</taxon>
        <taxon>Sordariomycetidae</taxon>
        <taxon>Sordariales</taxon>
        <taxon>Sordariaceae</taxon>
        <taxon>Pseudoneurospora</taxon>
    </lineage>
</organism>
<sequence length="239" mass="25821">MRTPYGFVSFVAAILAACSTVTSLVVPTDDSSLAQAPESDARPSTLPIRNIHVATRDDVVSGNTTLLHNDGSFWMAPLADDDDDDEFEIPAADQPDLDLVSRYGPGAPPDKHDPHKVYCKDFKAITDETSDASPWIEDCLGIIPNIQPPEHGAHWKFMIGSTRKIVSHKSCVLAVSANHIGQRGSWMNVGNMDVIAVIDELAMMREGKGGKKMGGKTTAKCTIVVTAMPGETEFSIFHT</sequence>
<dbReference type="AlphaFoldDB" id="A0AAN6NK02"/>
<feature type="domain" description="Ecp2 effector protein-like" evidence="2">
    <location>
        <begin position="118"/>
        <end position="221"/>
    </location>
</feature>
<dbReference type="Proteomes" id="UP001303222">
    <property type="component" value="Unassembled WGS sequence"/>
</dbReference>
<reference evidence="3" key="1">
    <citation type="journal article" date="2023" name="Mol. Phylogenet. Evol.">
        <title>Genome-scale phylogeny and comparative genomics of the fungal order Sordariales.</title>
        <authorList>
            <person name="Hensen N."/>
            <person name="Bonometti L."/>
            <person name="Westerberg I."/>
            <person name="Brannstrom I.O."/>
            <person name="Guillou S."/>
            <person name="Cros-Aarteil S."/>
            <person name="Calhoun S."/>
            <person name="Haridas S."/>
            <person name="Kuo A."/>
            <person name="Mondo S."/>
            <person name="Pangilinan J."/>
            <person name="Riley R."/>
            <person name="LaButti K."/>
            <person name="Andreopoulos B."/>
            <person name="Lipzen A."/>
            <person name="Chen C."/>
            <person name="Yan M."/>
            <person name="Daum C."/>
            <person name="Ng V."/>
            <person name="Clum A."/>
            <person name="Steindorff A."/>
            <person name="Ohm R.A."/>
            <person name="Martin F."/>
            <person name="Silar P."/>
            <person name="Natvig D.O."/>
            <person name="Lalanne C."/>
            <person name="Gautier V."/>
            <person name="Ament-Velasquez S.L."/>
            <person name="Kruys A."/>
            <person name="Hutchinson M.I."/>
            <person name="Powell A.J."/>
            <person name="Barry K."/>
            <person name="Miller A.N."/>
            <person name="Grigoriev I.V."/>
            <person name="Debuchy R."/>
            <person name="Gladieux P."/>
            <person name="Hiltunen Thoren M."/>
            <person name="Johannesson H."/>
        </authorList>
    </citation>
    <scope>NUCLEOTIDE SEQUENCE</scope>
    <source>
        <strain evidence="3">CBS 626.80</strain>
    </source>
</reference>
<keyword evidence="4" id="KW-1185">Reference proteome</keyword>
<dbReference type="InterPro" id="IPR029226">
    <property type="entry name" value="Ecp2-like"/>
</dbReference>
<gene>
    <name evidence="3" type="ORF">QBC32DRAFT_249154</name>
</gene>
<reference evidence="3" key="2">
    <citation type="submission" date="2023-06" db="EMBL/GenBank/DDBJ databases">
        <authorList>
            <consortium name="Lawrence Berkeley National Laboratory"/>
            <person name="Mondo S.J."/>
            <person name="Hensen N."/>
            <person name="Bonometti L."/>
            <person name="Westerberg I."/>
            <person name="Brannstrom I.O."/>
            <person name="Guillou S."/>
            <person name="Cros-Aarteil S."/>
            <person name="Calhoun S."/>
            <person name="Haridas S."/>
            <person name="Kuo A."/>
            <person name="Pangilinan J."/>
            <person name="Riley R."/>
            <person name="Labutti K."/>
            <person name="Andreopoulos B."/>
            <person name="Lipzen A."/>
            <person name="Chen C."/>
            <person name="Yanf M."/>
            <person name="Daum C."/>
            <person name="Ng V."/>
            <person name="Clum A."/>
            <person name="Steindorff A."/>
            <person name="Ohm R."/>
            <person name="Martin F."/>
            <person name="Silar P."/>
            <person name="Natvig D."/>
            <person name="Lalanne C."/>
            <person name="Gautier V."/>
            <person name="Ament-Velasquez S.L."/>
            <person name="Kruys A."/>
            <person name="Hutchinson M.I."/>
            <person name="Powell A.J."/>
            <person name="Barry K."/>
            <person name="Miller A.N."/>
            <person name="Grigoriev I.V."/>
            <person name="Debuchy R."/>
            <person name="Gladieux P."/>
            <person name="Thoren M.H."/>
            <person name="Johannesson H."/>
        </authorList>
    </citation>
    <scope>NUCLEOTIDE SEQUENCE</scope>
    <source>
        <strain evidence="3">CBS 626.80</strain>
    </source>
</reference>
<dbReference type="EMBL" id="MU859839">
    <property type="protein sequence ID" value="KAK3946514.1"/>
    <property type="molecule type" value="Genomic_DNA"/>
</dbReference>
<dbReference type="Pfam" id="PF14856">
    <property type="entry name" value="Hce2"/>
    <property type="match status" value="1"/>
</dbReference>
<feature type="signal peptide" evidence="1">
    <location>
        <begin position="1"/>
        <end position="23"/>
    </location>
</feature>
<evidence type="ECO:0000256" key="1">
    <source>
        <dbReference type="SAM" id="SignalP"/>
    </source>
</evidence>
<dbReference type="PROSITE" id="PS51257">
    <property type="entry name" value="PROKAR_LIPOPROTEIN"/>
    <property type="match status" value="1"/>
</dbReference>
<evidence type="ECO:0000313" key="4">
    <source>
        <dbReference type="Proteomes" id="UP001303222"/>
    </source>
</evidence>
<comment type="caution">
    <text evidence="3">The sequence shown here is derived from an EMBL/GenBank/DDBJ whole genome shotgun (WGS) entry which is preliminary data.</text>
</comment>
<protein>
    <submittedName>
        <fullName evidence="3">Necrosis-inducing factor-domain-containing protein</fullName>
    </submittedName>
</protein>
<evidence type="ECO:0000259" key="2">
    <source>
        <dbReference type="Pfam" id="PF14856"/>
    </source>
</evidence>
<proteinExistence type="predicted"/>